<evidence type="ECO:0000259" key="2">
    <source>
        <dbReference type="Pfam" id="PF16036"/>
    </source>
</evidence>
<dbReference type="Pfam" id="PF16036">
    <property type="entry name" value="Chalcone_3"/>
    <property type="match status" value="1"/>
</dbReference>
<reference evidence="3 4" key="1">
    <citation type="submission" date="2018-02" db="EMBL/GenBank/DDBJ databases">
        <title>Reclassifiation of [Polyangium] brachysporum DSM 7029 as Guopingzhaonella breviflexa gen. nov., sp. nov., a member of the family Comamonadaceae.</title>
        <authorList>
            <person name="Tang B."/>
        </authorList>
    </citation>
    <scope>NUCLEOTIDE SEQUENCE [LARGE SCALE GENOMIC DNA]</scope>
    <source>
        <strain evidence="3 4">BCRC 80649</strain>
    </source>
</reference>
<organism evidence="3 4">
    <name type="scientific">Caldimonas caldifontis</name>
    <dbReference type="NCBI Taxonomy" id="1452508"/>
    <lineage>
        <taxon>Bacteria</taxon>
        <taxon>Pseudomonadati</taxon>
        <taxon>Pseudomonadota</taxon>
        <taxon>Betaproteobacteria</taxon>
        <taxon>Burkholderiales</taxon>
        <taxon>Sphaerotilaceae</taxon>
        <taxon>Caldimonas</taxon>
    </lineage>
</organism>
<evidence type="ECO:0000313" key="3">
    <source>
        <dbReference type="EMBL" id="PPE66271.1"/>
    </source>
</evidence>
<feature type="signal peptide" evidence="1">
    <location>
        <begin position="1"/>
        <end position="19"/>
    </location>
</feature>
<dbReference type="EMBL" id="PSNX01000008">
    <property type="protein sequence ID" value="PPE66271.1"/>
    <property type="molecule type" value="Genomic_DNA"/>
</dbReference>
<feature type="domain" description="Chalcone isomerase" evidence="2">
    <location>
        <begin position="33"/>
        <end position="176"/>
    </location>
</feature>
<evidence type="ECO:0000256" key="1">
    <source>
        <dbReference type="SAM" id="SignalP"/>
    </source>
</evidence>
<keyword evidence="4" id="KW-1185">Reference proteome</keyword>
<proteinExistence type="predicted"/>
<name>A0A2S5SU56_9BURK</name>
<feature type="chain" id="PRO_5015533955" description="Chalcone isomerase domain-containing protein" evidence="1">
    <location>
        <begin position="20"/>
        <end position="182"/>
    </location>
</feature>
<sequence>MKLWAVLALCCFVGSGAKASVPAPPPEVQRALPEVKLQGEARMTFLGLRVYDARLWLPPQADVRQYDEAPLALALHYLRRLEGPAIAERSITEMRRVGSFTDAQASAWLEAMKRAFPNVADGDRLVGIHLPGRGARFYFNGQRTAEIEDAEFARLFFGIWLSPRTSEPRLRERLIGAAAGER</sequence>
<accession>A0A2S5SU56</accession>
<dbReference type="InterPro" id="IPR016087">
    <property type="entry name" value="Chalcone_isomerase"/>
</dbReference>
<comment type="caution">
    <text evidence="3">The sequence shown here is derived from an EMBL/GenBank/DDBJ whole genome shotgun (WGS) entry which is preliminary data.</text>
</comment>
<dbReference type="Proteomes" id="UP000238605">
    <property type="component" value="Unassembled WGS sequence"/>
</dbReference>
<keyword evidence="1" id="KW-0732">Signal</keyword>
<dbReference type="AlphaFoldDB" id="A0A2S5SU56"/>
<protein>
    <recommendedName>
        <fullName evidence="2">Chalcone isomerase domain-containing protein</fullName>
    </recommendedName>
</protein>
<gene>
    <name evidence="3" type="ORF">C1704_09855</name>
</gene>
<dbReference type="OrthoDB" id="8527419at2"/>
<dbReference type="RefSeq" id="WP_104302554.1">
    <property type="nucleotide sequence ID" value="NZ_PSNX01000008.1"/>
</dbReference>
<evidence type="ECO:0000313" key="4">
    <source>
        <dbReference type="Proteomes" id="UP000238605"/>
    </source>
</evidence>